<gene>
    <name evidence="1" type="ORF">OWV82_010657</name>
</gene>
<dbReference type="Proteomes" id="UP001164539">
    <property type="component" value="Chromosome 5"/>
</dbReference>
<comment type="caution">
    <text evidence="1">The sequence shown here is derived from an EMBL/GenBank/DDBJ whole genome shotgun (WGS) entry which is preliminary data.</text>
</comment>
<evidence type="ECO:0000313" key="1">
    <source>
        <dbReference type="EMBL" id="KAJ4719036.1"/>
    </source>
</evidence>
<dbReference type="EMBL" id="CM051398">
    <property type="protein sequence ID" value="KAJ4719036.1"/>
    <property type="molecule type" value="Genomic_DNA"/>
</dbReference>
<name>A0ACC1Y5Q7_MELAZ</name>
<reference evidence="1 2" key="1">
    <citation type="journal article" date="2023" name="Science">
        <title>Complex scaffold remodeling in plant triterpene biosynthesis.</title>
        <authorList>
            <person name="De La Pena R."/>
            <person name="Hodgson H."/>
            <person name="Liu J.C."/>
            <person name="Stephenson M.J."/>
            <person name="Martin A.C."/>
            <person name="Owen C."/>
            <person name="Harkess A."/>
            <person name="Leebens-Mack J."/>
            <person name="Jimenez L.E."/>
            <person name="Osbourn A."/>
            <person name="Sattely E.S."/>
        </authorList>
    </citation>
    <scope>NUCLEOTIDE SEQUENCE [LARGE SCALE GENOMIC DNA]</scope>
    <source>
        <strain evidence="2">cv. JPN11</strain>
        <tissue evidence="1">Leaf</tissue>
    </source>
</reference>
<proteinExistence type="predicted"/>
<accession>A0ACC1Y5Q7</accession>
<evidence type="ECO:0000313" key="2">
    <source>
        <dbReference type="Proteomes" id="UP001164539"/>
    </source>
</evidence>
<organism evidence="1 2">
    <name type="scientific">Melia azedarach</name>
    <name type="common">Chinaberry tree</name>
    <dbReference type="NCBI Taxonomy" id="155640"/>
    <lineage>
        <taxon>Eukaryota</taxon>
        <taxon>Viridiplantae</taxon>
        <taxon>Streptophyta</taxon>
        <taxon>Embryophyta</taxon>
        <taxon>Tracheophyta</taxon>
        <taxon>Spermatophyta</taxon>
        <taxon>Magnoliopsida</taxon>
        <taxon>eudicotyledons</taxon>
        <taxon>Gunneridae</taxon>
        <taxon>Pentapetalae</taxon>
        <taxon>rosids</taxon>
        <taxon>malvids</taxon>
        <taxon>Sapindales</taxon>
        <taxon>Meliaceae</taxon>
        <taxon>Melia</taxon>
    </lineage>
</organism>
<protein>
    <submittedName>
        <fullName evidence="1">Uncharacterized protein</fullName>
    </submittedName>
</protein>
<sequence>MIIELMRFWVFYESVLSVDELKILKTSAPVIIAFDDVLIGELPKRINIHSQEAMAADQVKPEKGKRKAGVSVDTSSAKQSGYEHMMPIIEADKTDKLTAKDAYTATSDLAKVTFSSFSFSSHNLIHITLEEAGVEPDNFDEDNTNSL</sequence>
<keyword evidence="2" id="KW-1185">Reference proteome</keyword>